<evidence type="ECO:0000313" key="2">
    <source>
        <dbReference type="Proteomes" id="UP001147760"/>
    </source>
</evidence>
<reference evidence="1" key="1">
    <citation type="submission" date="2022-12" db="EMBL/GenBank/DDBJ databases">
        <authorList>
            <person name="Petersen C."/>
        </authorList>
    </citation>
    <scope>NUCLEOTIDE SEQUENCE</scope>
    <source>
        <strain evidence="1">IBT 17660</strain>
    </source>
</reference>
<protein>
    <submittedName>
        <fullName evidence="1">Uncharacterized protein</fullName>
    </submittedName>
</protein>
<comment type="caution">
    <text evidence="1">The sequence shown here is derived from an EMBL/GenBank/DDBJ whole genome shotgun (WGS) entry which is preliminary data.</text>
</comment>
<keyword evidence="2" id="KW-1185">Reference proteome</keyword>
<organism evidence="1 2">
    <name type="scientific">Penicillium desertorum</name>
    <dbReference type="NCBI Taxonomy" id="1303715"/>
    <lineage>
        <taxon>Eukaryota</taxon>
        <taxon>Fungi</taxon>
        <taxon>Dikarya</taxon>
        <taxon>Ascomycota</taxon>
        <taxon>Pezizomycotina</taxon>
        <taxon>Eurotiomycetes</taxon>
        <taxon>Eurotiomycetidae</taxon>
        <taxon>Eurotiales</taxon>
        <taxon>Aspergillaceae</taxon>
        <taxon>Penicillium</taxon>
    </lineage>
</organism>
<sequence length="440" mass="49382">MNSSQSLQDACGVPDSLFARSDEDLIRLVYKEFPEEIDRLRRAYSIRDGPWTPPSTPSPSYILYNEEYDEVNRTLVGLLALRWIHTGQYETFIGSHPSTSQLTRTSFDWIHAFYTQLITDANALFTLITSIIINDLGKDPQLASDCHAKTGVDFSTLNHDAILLVACKAGLVPSLDRLPDQDRDDVLRAIELGATFNFGQLAQAENVPACLSGLHRMKGHDRSFRLRFMEQLLDIAGAAGHMDWTCAKKLTQPIFESYRNVYDVCEGVIAGTLTVRSGYDLVLIRRAEFLRDKDVRRFQVEENPGDRALMRLFCMGNVTTQEKALLYEDAWRALEDPVRETLANALNLDGRRGEPAVQPTYMPALLGRIQDVDALVCTLRYLAQVLSARDVADPSAVVIERSVYSALKQFVESDEFREDPTILERVEVPDGVVALTTASL</sequence>
<dbReference type="Proteomes" id="UP001147760">
    <property type="component" value="Unassembled WGS sequence"/>
</dbReference>
<reference evidence="1" key="2">
    <citation type="journal article" date="2023" name="IMA Fungus">
        <title>Comparative genomic study of the Penicillium genus elucidates a diverse pangenome and 15 lateral gene transfer events.</title>
        <authorList>
            <person name="Petersen C."/>
            <person name="Sorensen T."/>
            <person name="Nielsen M.R."/>
            <person name="Sondergaard T.E."/>
            <person name="Sorensen J.L."/>
            <person name="Fitzpatrick D.A."/>
            <person name="Frisvad J.C."/>
            <person name="Nielsen K.L."/>
        </authorList>
    </citation>
    <scope>NUCLEOTIDE SEQUENCE</scope>
    <source>
        <strain evidence="1">IBT 17660</strain>
    </source>
</reference>
<evidence type="ECO:0000313" key="1">
    <source>
        <dbReference type="EMBL" id="KAJ5480558.1"/>
    </source>
</evidence>
<dbReference type="Pfam" id="PF20717">
    <property type="entry name" value="DUF6829"/>
    <property type="match status" value="1"/>
</dbReference>
<dbReference type="EMBL" id="JAPWDO010000003">
    <property type="protein sequence ID" value="KAJ5480558.1"/>
    <property type="molecule type" value="Genomic_DNA"/>
</dbReference>
<proteinExistence type="predicted"/>
<name>A0A9W9X173_9EURO</name>
<gene>
    <name evidence="1" type="ORF">N7530_006067</name>
</gene>
<accession>A0A9W9X173</accession>
<dbReference type="OrthoDB" id="5295627at2759"/>
<dbReference type="InterPro" id="IPR049232">
    <property type="entry name" value="DUF6829"/>
</dbReference>
<dbReference type="AlphaFoldDB" id="A0A9W9X173"/>